<gene>
    <name evidence="1" type="ORF">E5357_14895</name>
</gene>
<keyword evidence="1" id="KW-0808">Transferase</keyword>
<keyword evidence="2" id="KW-1185">Reference proteome</keyword>
<name>A0AC61QVJ3_9FIRM</name>
<accession>A0AC61QVJ3</accession>
<evidence type="ECO:0000313" key="1">
    <source>
        <dbReference type="EMBL" id="TGX96815.1"/>
    </source>
</evidence>
<keyword evidence="1" id="KW-0418">Kinase</keyword>
<evidence type="ECO:0000313" key="2">
    <source>
        <dbReference type="Proteomes" id="UP000307720"/>
    </source>
</evidence>
<dbReference type="EMBL" id="SRZB01000046">
    <property type="protein sequence ID" value="TGX96815.1"/>
    <property type="molecule type" value="Genomic_DNA"/>
</dbReference>
<protein>
    <submittedName>
        <fullName evidence="1">HAMP domain-containing histidine kinase</fullName>
    </submittedName>
</protein>
<proteinExistence type="predicted"/>
<sequence length="332" mass="38476">MKNAAAYLKTNRKVIVLMALWIGIFLAIFFFSRLPLETVGYGMLLFAVLGGIYIAIDFREFVRRLKELEQAKKHIAVSRERIPTAENPLEEQYQALLEEVFRYKCRLESEYDNRYSEMMDYYTMWVHQIKTPIAAMHLLLQSEEIPDKGELEEQLFKTEEYVGMVLQYLRVGGMAADLKFRQYSLDGIVRQAVRKYSKSFIRKHLRLNYQELDCIVVTDEKWLLFVIEQLLSNAVKYTASRGRVSVYMDRSRPKTLVIEDTGIGISQEDLPRIFEKGFTGYNGRRDKKSTGLGLYLCKTITDKLNHKITITSVEGEGTRVALGLETAKLEVD</sequence>
<reference evidence="1" key="1">
    <citation type="submission" date="2019-04" db="EMBL/GenBank/DDBJ databases">
        <title>Microbes associate with the intestines of laboratory mice.</title>
        <authorList>
            <person name="Navarre W."/>
            <person name="Wong E."/>
            <person name="Huang K."/>
            <person name="Tropini C."/>
            <person name="Ng K."/>
            <person name="Yu B."/>
        </authorList>
    </citation>
    <scope>NUCLEOTIDE SEQUENCE</scope>
    <source>
        <strain evidence="1">NM72_1-8</strain>
    </source>
</reference>
<comment type="caution">
    <text evidence="1">The sequence shown here is derived from an EMBL/GenBank/DDBJ whole genome shotgun (WGS) entry which is preliminary data.</text>
</comment>
<dbReference type="Proteomes" id="UP000307720">
    <property type="component" value="Unassembled WGS sequence"/>
</dbReference>
<organism evidence="1 2">
    <name type="scientific">Hominisplanchenecus murintestinalis</name>
    <dbReference type="NCBI Taxonomy" id="2941517"/>
    <lineage>
        <taxon>Bacteria</taxon>
        <taxon>Bacillati</taxon>
        <taxon>Bacillota</taxon>
        <taxon>Clostridia</taxon>
        <taxon>Lachnospirales</taxon>
        <taxon>Lachnospiraceae</taxon>
        <taxon>Hominisplanchenecus</taxon>
    </lineage>
</organism>